<evidence type="ECO:0000313" key="1">
    <source>
        <dbReference type="EMBL" id="MBW77981.1"/>
    </source>
</evidence>
<organism evidence="1">
    <name type="scientific">Anopheles darlingi</name>
    <name type="common">Mosquito</name>
    <dbReference type="NCBI Taxonomy" id="43151"/>
    <lineage>
        <taxon>Eukaryota</taxon>
        <taxon>Metazoa</taxon>
        <taxon>Ecdysozoa</taxon>
        <taxon>Arthropoda</taxon>
        <taxon>Hexapoda</taxon>
        <taxon>Insecta</taxon>
        <taxon>Pterygota</taxon>
        <taxon>Neoptera</taxon>
        <taxon>Endopterygota</taxon>
        <taxon>Diptera</taxon>
        <taxon>Nematocera</taxon>
        <taxon>Culicoidea</taxon>
        <taxon>Culicidae</taxon>
        <taxon>Anophelinae</taxon>
        <taxon>Anopheles</taxon>
    </lineage>
</organism>
<protein>
    <submittedName>
        <fullName evidence="1">Putative secreted protein</fullName>
    </submittedName>
</protein>
<dbReference type="AlphaFoldDB" id="A0A2M4DKB4"/>
<name>A0A2M4DKB4_ANODA</name>
<accession>A0A2M4DKB4</accession>
<reference evidence="1" key="1">
    <citation type="submission" date="2018-01" db="EMBL/GenBank/DDBJ databases">
        <title>An insight into the sialome of Amazonian anophelines.</title>
        <authorList>
            <person name="Ribeiro J.M."/>
            <person name="Scarpassa V."/>
            <person name="Calvo E."/>
        </authorList>
    </citation>
    <scope>NUCLEOTIDE SEQUENCE</scope>
</reference>
<sequence length="84" mass="8777">MVVRCGGPWPWRSAKGVAAVHGAGWLAGWLAAAGGGDGGGSGSAAKRGKMEKDEIAERAPLEREKDHICVCVYVHVCVCVYVPK</sequence>
<proteinExistence type="predicted"/>
<dbReference type="EMBL" id="GGFL01013803">
    <property type="protein sequence ID" value="MBW77981.1"/>
    <property type="molecule type" value="Transcribed_RNA"/>
</dbReference>